<protein>
    <recommendedName>
        <fullName evidence="3">HTH luxR-type domain-containing protein</fullName>
    </recommendedName>
</protein>
<dbReference type="Proteomes" id="UP000093044">
    <property type="component" value="Chromosome"/>
</dbReference>
<evidence type="ECO:0000313" key="1">
    <source>
        <dbReference type="EMBL" id="ANZ45697.1"/>
    </source>
</evidence>
<dbReference type="AlphaFoldDB" id="A0A1B2I6Y2"/>
<keyword evidence="2" id="KW-1185">Reference proteome</keyword>
<name>A0A1B2I6Y2_9BACT</name>
<gene>
    <name evidence="1" type="ORF">BED41_11790</name>
</gene>
<evidence type="ECO:0000313" key="2">
    <source>
        <dbReference type="Proteomes" id="UP000093044"/>
    </source>
</evidence>
<evidence type="ECO:0008006" key="3">
    <source>
        <dbReference type="Google" id="ProtNLM"/>
    </source>
</evidence>
<dbReference type="STRING" id="1197717.BED41_11790"/>
<dbReference type="EMBL" id="CP016757">
    <property type="protein sequence ID" value="ANZ45697.1"/>
    <property type="molecule type" value="Genomic_DNA"/>
</dbReference>
<organism evidence="1 2">
    <name type="scientific">Cloacibacillus porcorum</name>
    <dbReference type="NCBI Taxonomy" id="1197717"/>
    <lineage>
        <taxon>Bacteria</taxon>
        <taxon>Thermotogati</taxon>
        <taxon>Synergistota</taxon>
        <taxon>Synergistia</taxon>
        <taxon>Synergistales</taxon>
        <taxon>Synergistaceae</taxon>
        <taxon>Cloacibacillus</taxon>
    </lineage>
</organism>
<dbReference type="Gene3D" id="3.40.50.2300">
    <property type="match status" value="1"/>
</dbReference>
<proteinExistence type="predicted"/>
<dbReference type="KEGG" id="cpor:BED41_11790"/>
<reference evidence="1" key="1">
    <citation type="submission" date="2016-08" db="EMBL/GenBank/DDBJ databases">
        <title>Complete genome of Cloacibacillus porcorum.</title>
        <authorList>
            <person name="Looft T."/>
            <person name="Bayles D.O."/>
            <person name="Alt D.P."/>
        </authorList>
    </citation>
    <scope>NUCLEOTIDE SEQUENCE [LARGE SCALE GENOMIC DNA]</scope>
    <source>
        <strain evidence="1">CL-84</strain>
    </source>
</reference>
<accession>A0A1B2I6Y2</accession>
<sequence length="89" mass="9976">MHLHRRLIIETSKAEADGYILKDSESQGVIDAARTVLSDLIYLSPVVSTLIVKDYIRKLDVPIPDSVQLNDLSVREREVLSLISGEKKT</sequence>